<dbReference type="EMBL" id="MK072003">
    <property type="protein sequence ID" value="AYV76974.1"/>
    <property type="molecule type" value="Genomic_DNA"/>
</dbReference>
<organism evidence="1">
    <name type="scientific">Barrevirus sp</name>
    <dbReference type="NCBI Taxonomy" id="2487763"/>
    <lineage>
        <taxon>Viruses</taxon>
        <taxon>Varidnaviria</taxon>
        <taxon>Bamfordvirae</taxon>
        <taxon>Nucleocytoviricota</taxon>
        <taxon>Megaviricetes</taxon>
        <taxon>Imitervirales</taxon>
        <taxon>Mimiviridae</taxon>
        <taxon>Klosneuvirinae</taxon>
    </lineage>
</organism>
<gene>
    <name evidence="1" type="ORF">Barrevirus6_12</name>
</gene>
<protein>
    <submittedName>
        <fullName evidence="1">Uncharacterized protein</fullName>
    </submittedName>
</protein>
<evidence type="ECO:0000313" key="1">
    <source>
        <dbReference type="EMBL" id="AYV76974.1"/>
    </source>
</evidence>
<sequence length="149" mass="17311">MDKLFDSVITSQISKYEIHQQKLISLTMSDIESKKNKKMIIFSVPLDIDGFTTTWTNVMAVLKYIMKGFNGSTKDSEFTLVQLKHVSKGMFYSLTHKVNEWYEYETIVDFDHGVTNNLFALKLKSMNYPEMPLDKGKADSDFIRNLLYL</sequence>
<reference evidence="1" key="1">
    <citation type="submission" date="2018-10" db="EMBL/GenBank/DDBJ databases">
        <title>Hidden diversity of soil giant viruses.</title>
        <authorList>
            <person name="Schulz F."/>
            <person name="Alteio L."/>
            <person name="Goudeau D."/>
            <person name="Ryan E.M."/>
            <person name="Malmstrom R.R."/>
            <person name="Blanchard J."/>
            <person name="Woyke T."/>
        </authorList>
    </citation>
    <scope>NUCLEOTIDE SEQUENCE</scope>
    <source>
        <strain evidence="1">BAV1</strain>
    </source>
</reference>
<accession>A0A3G4ZRL9</accession>
<name>A0A3G4ZRL9_9VIRU</name>
<proteinExistence type="predicted"/>